<organism evidence="1 2">
    <name type="scientific">Plasmopara halstedii</name>
    <name type="common">Downy mildew of sunflower</name>
    <dbReference type="NCBI Taxonomy" id="4781"/>
    <lineage>
        <taxon>Eukaryota</taxon>
        <taxon>Sar</taxon>
        <taxon>Stramenopiles</taxon>
        <taxon>Oomycota</taxon>
        <taxon>Peronosporomycetes</taxon>
        <taxon>Peronosporales</taxon>
        <taxon>Peronosporaceae</taxon>
        <taxon>Plasmopara</taxon>
    </lineage>
</organism>
<dbReference type="GeneID" id="36399507"/>
<keyword evidence="2" id="KW-1185">Reference proteome</keyword>
<dbReference type="EMBL" id="CCYD01000261">
    <property type="protein sequence ID" value="CEG36986.1"/>
    <property type="molecule type" value="Genomic_DNA"/>
</dbReference>
<evidence type="ECO:0000313" key="1">
    <source>
        <dbReference type="EMBL" id="CEG36986.1"/>
    </source>
</evidence>
<name>A0A0P1A9J9_PLAHL</name>
<reference evidence="2" key="1">
    <citation type="submission" date="2014-09" db="EMBL/GenBank/DDBJ databases">
        <authorList>
            <person name="Sharma Rahul"/>
            <person name="Thines Marco"/>
        </authorList>
    </citation>
    <scope>NUCLEOTIDE SEQUENCE [LARGE SCALE GENOMIC DNA]</scope>
</reference>
<evidence type="ECO:0000313" key="2">
    <source>
        <dbReference type="Proteomes" id="UP000054928"/>
    </source>
</evidence>
<dbReference type="RefSeq" id="XP_024573355.1">
    <property type="nucleotide sequence ID" value="XM_024722262.1"/>
</dbReference>
<protein>
    <submittedName>
        <fullName evidence="1">Uncharacterized protein</fullName>
    </submittedName>
</protein>
<dbReference type="Proteomes" id="UP000054928">
    <property type="component" value="Unassembled WGS sequence"/>
</dbReference>
<proteinExistence type="predicted"/>
<accession>A0A0P1A9J9</accession>
<dbReference type="AlphaFoldDB" id="A0A0P1A9J9"/>
<sequence length="430" mass="48048">MSKSIGERLETGIRGDGISNSKENLVNVVKVQPVQKLSSQEEVIGKPVILLSPILDKQESTAYNLLKKVGLDEVEMDIFNSEKFKQWSEDVAYHFPFDKDEGAGIMLKTLAKLDMVKLLTSISTAKVENGEVPFGNHFKDALIDYIAVAKDTDDFADNLEKALLDLATNLMSGNNRIIGQILEGEVLISRIIKNKKNLVDVFQENNVRTWYSSVFVNGQERASVVLNLRLSQQGITDKQIGEAISKDLDKFTMDAMGGVVLRRLSLLLDNHKMDSVTSINTFLETWFQQALVLNADADLVLPKLRDAFSDNEILSFCTSPELYGDDLKAFVQKMLNVFIHEYDNLSDVDVLNGFDLTSFTLEDPEVRFWMLIMKDRHKEAADSEMAGIIFPLFSNDISTLIAAGQSNGNSDIKSLSKSLKLMLEKSQISS</sequence>